<dbReference type="GO" id="GO:0016616">
    <property type="term" value="F:oxidoreductase activity, acting on the CH-OH group of donors, NAD or NADP as acceptor"/>
    <property type="evidence" value="ECO:0007669"/>
    <property type="project" value="InterPro"/>
</dbReference>
<dbReference type="SMART" id="SM01274">
    <property type="entry name" value="malic"/>
    <property type="match status" value="1"/>
</dbReference>
<dbReference type="SUPFAM" id="SSF51735">
    <property type="entry name" value="NAD(P)-binding Rossmann-fold domains"/>
    <property type="match status" value="1"/>
</dbReference>
<proteinExistence type="inferred from homology"/>
<dbReference type="PIRSF" id="PIRSF000106">
    <property type="entry name" value="ME"/>
    <property type="match status" value="1"/>
</dbReference>
<reference evidence="9 10" key="1">
    <citation type="journal article" date="2021" name="Int. J. Syst. Evol. Microbiol.">
        <title>Classification of three corynebacterial strains isolated from a small paddock in North Rhine-Westphalia: proposal of &lt;i&gt;Corynebacterium kalinowskii&lt;/i&gt; sp. nov., &lt;i&gt;Corynebacterium comes&lt;/i&gt; sp. nov. and &lt;i&gt;Corynebacterium occultum&lt;/i&gt; sp. nov.</title>
        <authorList>
            <person name="Schaffert L."/>
            <person name="Ruwe M."/>
            <person name="Milse J."/>
            <person name="Hanuschka K."/>
            <person name="Ortseifen V."/>
            <person name="Droste J."/>
            <person name="Brandt D."/>
            <person name="Schl L."/>
            <person name="Kutter Y."/>
            <person name="Vinke S."/>
            <person name="Vieh P."/>
            <person name="Jacob L."/>
            <person name="L N.C."/>
            <person name="Schulte-Berndt E."/>
            <person name="Hain C."/>
            <person name="Linder M."/>
            <person name="Schmidt P."/>
            <person name="Wollenschl L."/>
            <person name="Luttermann T."/>
            <person name="Thieme E."/>
            <person name="Hassa J."/>
            <person name="Haak M."/>
            <person name="Wittchen M."/>
            <person name="Mentz A."/>
            <person name="Persicke M."/>
            <person name="Busche T."/>
            <person name="R C."/>
        </authorList>
    </citation>
    <scope>NUCLEOTIDE SEQUENCE [LARGE SCALE GENOMIC DNA]</scope>
    <source>
        <strain evidence="9 10">2019</strain>
    </source>
</reference>
<evidence type="ECO:0000259" key="7">
    <source>
        <dbReference type="SMART" id="SM00919"/>
    </source>
</evidence>
<evidence type="ECO:0000313" key="9">
    <source>
        <dbReference type="EMBL" id="QGU03995.1"/>
    </source>
</evidence>
<keyword evidence="2 9" id="KW-0560">Oxidoreductase</keyword>
<dbReference type="Proteomes" id="UP000425178">
    <property type="component" value="Chromosome"/>
</dbReference>
<name>A0A6B8VY89_9CORY</name>
<dbReference type="SMART" id="SM00919">
    <property type="entry name" value="Malic_M"/>
    <property type="match status" value="1"/>
</dbReference>
<organism evidence="9 10">
    <name type="scientific">Corynebacterium comes</name>
    <dbReference type="NCBI Taxonomy" id="2675218"/>
    <lineage>
        <taxon>Bacteria</taxon>
        <taxon>Bacillati</taxon>
        <taxon>Actinomycetota</taxon>
        <taxon>Actinomycetes</taxon>
        <taxon>Mycobacteriales</taxon>
        <taxon>Corynebacteriaceae</taxon>
        <taxon>Corynebacterium</taxon>
    </lineage>
</organism>
<dbReference type="InterPro" id="IPR001891">
    <property type="entry name" value="Malic_OxRdtase"/>
</dbReference>
<evidence type="ECO:0000256" key="3">
    <source>
        <dbReference type="PIRSR" id="PIRSR000106-1"/>
    </source>
</evidence>
<dbReference type="AlphaFoldDB" id="A0A6B8VY89"/>
<dbReference type="InterPro" id="IPR012301">
    <property type="entry name" value="Malic_N_dom"/>
</dbReference>
<feature type="domain" description="Malic enzyme N-terminal" evidence="8">
    <location>
        <begin position="26"/>
        <end position="159"/>
    </location>
</feature>
<feature type="binding site" evidence="5">
    <location>
        <position position="145"/>
    </location>
    <ligand>
        <name>a divalent metal cation</name>
        <dbReference type="ChEBI" id="CHEBI:60240"/>
    </ligand>
</feature>
<feature type="active site" description="Proton donor" evidence="3">
    <location>
        <position position="47"/>
    </location>
</feature>
<accession>A0A6B8VY89</accession>
<dbReference type="SUPFAM" id="SSF53223">
    <property type="entry name" value="Aminoacid dehydrogenase-like, N-terminal domain"/>
    <property type="match status" value="1"/>
</dbReference>
<dbReference type="RefSeq" id="WP_156227115.1">
    <property type="nucleotide sequence ID" value="NZ_CP046453.1"/>
</dbReference>
<sequence length="395" mass="41422">MTDDRNAHAHHVAVLSDEEIFAAHEGGKLSISTSRPLETQRDLSISYTPGVARVCAAIAQDPSLAHRYTGIGRTVAIISDGTAVLGLGNIGPRAALPVMEGKAQLFNRFAGLNAVPIVLDETDPDKLVETITALAPSFGAINLEDISAPRCFEVERRLVEALDMPVMHDDQHGTAVVILAALRNACRLLERDLPELRVVISGAGAAGVACGKMLADAGVTDIVMLDSRGIIHEGRDNLNDVKVELARTTNPRGITGGILEAFEGADTFIGVSAGSIPEEALDRMADRPILFSLANPNPEIDPDLAYRYGAVVATGRSDLPNQINNVLAFPGIFHGALAAGATAITPEMKQAASRAIANVAAEELDVEHIVPSPLDARVAPAVSRAVAAAWAATTA</sequence>
<dbReference type="InterPro" id="IPR046346">
    <property type="entry name" value="Aminoacid_DH-like_N_sf"/>
</dbReference>
<dbReference type="InterPro" id="IPR037062">
    <property type="entry name" value="Malic_N_dom_sf"/>
</dbReference>
<dbReference type="PANTHER" id="PTHR43237:SF4">
    <property type="entry name" value="NADP-DEPENDENT MALIC ENZYME"/>
    <property type="match status" value="1"/>
</dbReference>
<dbReference type="Gene3D" id="3.40.50.10380">
    <property type="entry name" value="Malic enzyme, N-terminal domain"/>
    <property type="match status" value="1"/>
</dbReference>
<evidence type="ECO:0000256" key="5">
    <source>
        <dbReference type="PIRSR" id="PIRSR000106-3"/>
    </source>
</evidence>
<evidence type="ECO:0000259" key="8">
    <source>
        <dbReference type="SMART" id="SM01274"/>
    </source>
</evidence>
<dbReference type="InterPro" id="IPR045213">
    <property type="entry name" value="Malic_NAD-bd_bact_type"/>
</dbReference>
<dbReference type="EMBL" id="CP046453">
    <property type="protein sequence ID" value="QGU03995.1"/>
    <property type="molecule type" value="Genomic_DNA"/>
</dbReference>
<feature type="binding site" evidence="5">
    <location>
        <position position="170"/>
    </location>
    <ligand>
        <name>a divalent metal cation</name>
        <dbReference type="ChEBI" id="CHEBI:60240"/>
    </ligand>
</feature>
<dbReference type="Gene3D" id="3.40.50.720">
    <property type="entry name" value="NAD(P)-binding Rossmann-like Domain"/>
    <property type="match status" value="1"/>
</dbReference>
<dbReference type="KEGG" id="ccoe:CETAM_03600"/>
<comment type="similarity">
    <text evidence="1 6">Belongs to the malic enzymes family.</text>
</comment>
<dbReference type="GO" id="GO:0004470">
    <property type="term" value="F:malic enzyme activity"/>
    <property type="evidence" value="ECO:0007669"/>
    <property type="project" value="InterPro"/>
</dbReference>
<dbReference type="InterPro" id="IPR036291">
    <property type="entry name" value="NAD(P)-bd_dom_sf"/>
</dbReference>
<dbReference type="Pfam" id="PF00390">
    <property type="entry name" value="malic"/>
    <property type="match status" value="1"/>
</dbReference>
<dbReference type="PRINTS" id="PR00072">
    <property type="entry name" value="MALOXRDTASE"/>
</dbReference>
<dbReference type="EC" id="1.1.1.38" evidence="9"/>
<feature type="binding site" evidence="4">
    <location>
        <position position="295"/>
    </location>
    <ligand>
        <name>(S)-malate</name>
        <dbReference type="ChEBI" id="CHEBI:15589"/>
    </ligand>
</feature>
<dbReference type="InterPro" id="IPR051674">
    <property type="entry name" value="Malate_Decarboxylase"/>
</dbReference>
<feature type="binding site" evidence="4">
    <location>
        <position position="324"/>
    </location>
    <ligand>
        <name>(S)-malate</name>
        <dbReference type="ChEBI" id="CHEBI:15589"/>
    </ligand>
</feature>
<gene>
    <name evidence="9" type="ORF">CETAM_03600</name>
</gene>
<dbReference type="PANTHER" id="PTHR43237">
    <property type="entry name" value="NADP-DEPENDENT MALIC ENZYME"/>
    <property type="match status" value="1"/>
</dbReference>
<protein>
    <submittedName>
        <fullName evidence="9">NAD-dependent malic enzyme</fullName>
        <ecNumber evidence="9">1.1.1.38</ecNumber>
    </submittedName>
</protein>
<feature type="binding site" evidence="5">
    <location>
        <position position="144"/>
    </location>
    <ligand>
        <name>a divalent metal cation</name>
        <dbReference type="ChEBI" id="CHEBI:60240"/>
    </ligand>
</feature>
<keyword evidence="5 6" id="KW-0479">Metal-binding</keyword>
<comment type="cofactor">
    <cofactor evidence="5">
        <name>Mg(2+)</name>
        <dbReference type="ChEBI" id="CHEBI:18420"/>
    </cofactor>
    <cofactor evidence="5">
        <name>Mn(2+)</name>
        <dbReference type="ChEBI" id="CHEBI:29035"/>
    </cofactor>
    <text evidence="5">Divalent metal cations. Prefers magnesium or manganese.</text>
</comment>
<evidence type="ECO:0000256" key="6">
    <source>
        <dbReference type="RuleBase" id="RU003427"/>
    </source>
</evidence>
<keyword evidence="10" id="KW-1185">Reference proteome</keyword>
<evidence type="ECO:0000256" key="4">
    <source>
        <dbReference type="PIRSR" id="PIRSR000106-2"/>
    </source>
</evidence>
<evidence type="ECO:0000313" key="10">
    <source>
        <dbReference type="Proteomes" id="UP000425178"/>
    </source>
</evidence>
<feature type="active site" description="Proton acceptor" evidence="3">
    <location>
        <position position="102"/>
    </location>
</feature>
<dbReference type="Pfam" id="PF03949">
    <property type="entry name" value="Malic_M"/>
    <property type="match status" value="1"/>
</dbReference>
<evidence type="ECO:0000256" key="1">
    <source>
        <dbReference type="ARBA" id="ARBA00008785"/>
    </source>
</evidence>
<feature type="domain" description="Malic enzyme NAD-binding" evidence="7">
    <location>
        <begin position="171"/>
        <end position="391"/>
    </location>
</feature>
<evidence type="ECO:0000256" key="2">
    <source>
        <dbReference type="ARBA" id="ARBA00023002"/>
    </source>
</evidence>
<dbReference type="InterPro" id="IPR012302">
    <property type="entry name" value="Malic_NAD-bd"/>
</dbReference>
<dbReference type="GO" id="GO:0046872">
    <property type="term" value="F:metal ion binding"/>
    <property type="evidence" value="ECO:0007669"/>
    <property type="project" value="UniProtKB-KW"/>
</dbReference>
<dbReference type="GO" id="GO:0051287">
    <property type="term" value="F:NAD binding"/>
    <property type="evidence" value="ECO:0007669"/>
    <property type="project" value="InterPro"/>
</dbReference>
<dbReference type="CDD" id="cd05311">
    <property type="entry name" value="NAD_bind_2_malic_enz"/>
    <property type="match status" value="1"/>
</dbReference>